<dbReference type="InterPro" id="IPR016449">
    <property type="entry name" value="K_chnl_inward-rec_Kir"/>
</dbReference>
<dbReference type="InterPro" id="IPR013518">
    <property type="entry name" value="K_chnl_inward-rec_Kir_cyto"/>
</dbReference>
<comment type="caution">
    <text evidence="16">The sequence shown here is derived from an EMBL/GenBank/DDBJ whole genome shotgun (WGS) entry which is preliminary data.</text>
</comment>
<proteinExistence type="inferred from homology"/>
<comment type="subcellular location">
    <subcellularLocation>
        <location evidence="1 12">Membrane</location>
        <topology evidence="1 12">Multi-pass membrane protein</topology>
    </subcellularLocation>
</comment>
<feature type="transmembrane region" description="Helical" evidence="13">
    <location>
        <begin position="141"/>
        <end position="165"/>
    </location>
</feature>
<evidence type="ECO:0000256" key="7">
    <source>
        <dbReference type="ARBA" id="ARBA00022989"/>
    </source>
</evidence>
<evidence type="ECO:0000256" key="6">
    <source>
        <dbReference type="ARBA" id="ARBA00022958"/>
    </source>
</evidence>
<sequence>MIVDIKRDYSSSKRTQKNYKRAVLKNGVKNVFKTNRSGTMHWHYIGGIFTSLLDAQWRWTIQFLALEFFGSWIFFAFIWWLIAFVHGDLQPEHLPPQQPTSGWTPCVLEIYGFRSCFLFSMETQHTTGYGLRMITEECPEAIFILCVQCIVGLIIDSFTIGLVFAKMVRCKLATHTIQFSKNAVICRREGKLCFMFRVGDIRRSRMVKVSVRAILMKNERTREGEALNSYQTELPLKTDRTENNVFFLWPLTAYHVIDENSPLSDFTVPEILKTNKIEIIVILNGTVESTGAFTEATSSYIPNEILWDYKFQTMISFNGDIDSYDVDWSKFDKLIQANQSENSTEESNYMEYQGFISTKNIAVAVEPKSCLKNKIQLQQNNMYFDKQITKISRHQTISSNPCVWNKPESIMEIDEDVELSYT</sequence>
<keyword evidence="3 12" id="KW-0633">Potassium transport</keyword>
<dbReference type="GO" id="GO:0005242">
    <property type="term" value="F:inward rectifier potassium channel activity"/>
    <property type="evidence" value="ECO:0007669"/>
    <property type="project" value="InterPro"/>
</dbReference>
<evidence type="ECO:0000256" key="10">
    <source>
        <dbReference type="ARBA" id="ARBA00023303"/>
    </source>
</evidence>
<evidence type="ECO:0000256" key="13">
    <source>
        <dbReference type="SAM" id="Phobius"/>
    </source>
</evidence>
<dbReference type="GO" id="GO:0034702">
    <property type="term" value="C:monoatomic ion channel complex"/>
    <property type="evidence" value="ECO:0007669"/>
    <property type="project" value="UniProtKB-KW"/>
</dbReference>
<keyword evidence="5 12" id="KW-0851">Voltage-gated channel</keyword>
<keyword evidence="9 13" id="KW-0472">Membrane</keyword>
<reference evidence="16" key="1">
    <citation type="submission" date="2020-08" db="EMBL/GenBank/DDBJ databases">
        <title>Genome sequencing and assembly of the red palm weevil Rhynchophorus ferrugineus.</title>
        <authorList>
            <person name="Dias G.B."/>
            <person name="Bergman C.M."/>
            <person name="Manee M."/>
        </authorList>
    </citation>
    <scope>NUCLEOTIDE SEQUENCE</scope>
    <source>
        <strain evidence="16">AA-2017</strain>
        <tissue evidence="16">Whole larva</tissue>
    </source>
</reference>
<feature type="transmembrane region" description="Helical" evidence="13">
    <location>
        <begin position="63"/>
        <end position="82"/>
    </location>
</feature>
<evidence type="ECO:0000256" key="4">
    <source>
        <dbReference type="ARBA" id="ARBA00022692"/>
    </source>
</evidence>
<dbReference type="EMBL" id="JAACXV010014584">
    <property type="protein sequence ID" value="KAF7265765.1"/>
    <property type="molecule type" value="Genomic_DNA"/>
</dbReference>
<evidence type="ECO:0000259" key="14">
    <source>
        <dbReference type="Pfam" id="PF01007"/>
    </source>
</evidence>
<evidence type="ECO:0000256" key="5">
    <source>
        <dbReference type="ARBA" id="ARBA00022882"/>
    </source>
</evidence>
<dbReference type="InterPro" id="IPR041647">
    <property type="entry name" value="IRK_C"/>
</dbReference>
<keyword evidence="7 13" id="KW-1133">Transmembrane helix</keyword>
<keyword evidence="2 12" id="KW-0813">Transport</keyword>
<evidence type="ECO:0000313" key="16">
    <source>
        <dbReference type="EMBL" id="KAF7265765.1"/>
    </source>
</evidence>
<evidence type="ECO:0000256" key="8">
    <source>
        <dbReference type="ARBA" id="ARBA00023065"/>
    </source>
</evidence>
<keyword evidence="8 12" id="KW-0406">Ion transport</keyword>
<dbReference type="Pfam" id="PF17655">
    <property type="entry name" value="IRK_C"/>
    <property type="match status" value="1"/>
</dbReference>
<dbReference type="PANTHER" id="PTHR11767">
    <property type="entry name" value="INWARD RECTIFIER POTASSIUM CHANNEL"/>
    <property type="match status" value="1"/>
</dbReference>
<dbReference type="PRINTS" id="PR01320">
    <property type="entry name" value="KIRCHANNEL"/>
</dbReference>
<feature type="domain" description="Inward rectifier potassium channel C-terminal" evidence="15">
    <location>
        <begin position="177"/>
        <end position="348"/>
    </location>
</feature>
<dbReference type="AlphaFoldDB" id="A0A834HVR1"/>
<dbReference type="GO" id="GO:1990573">
    <property type="term" value="P:potassium ion import across plasma membrane"/>
    <property type="evidence" value="ECO:0007669"/>
    <property type="project" value="TreeGrafter"/>
</dbReference>
<name>A0A834HVR1_RHYFE</name>
<dbReference type="SUPFAM" id="SSF81324">
    <property type="entry name" value="Voltage-gated potassium channels"/>
    <property type="match status" value="1"/>
</dbReference>
<comment type="similarity">
    <text evidence="12">Belongs to the inward rectifier-type potassium channel (TC 1.A.2.1) family.</text>
</comment>
<protein>
    <submittedName>
        <fullName evidence="16">Uncharacterized protein</fullName>
    </submittedName>
</protein>
<dbReference type="GO" id="GO:0005886">
    <property type="term" value="C:plasma membrane"/>
    <property type="evidence" value="ECO:0007669"/>
    <property type="project" value="TreeGrafter"/>
</dbReference>
<dbReference type="GO" id="GO:0034765">
    <property type="term" value="P:regulation of monoatomic ion transmembrane transport"/>
    <property type="evidence" value="ECO:0007669"/>
    <property type="project" value="TreeGrafter"/>
</dbReference>
<evidence type="ECO:0000256" key="1">
    <source>
        <dbReference type="ARBA" id="ARBA00004141"/>
    </source>
</evidence>
<dbReference type="Gene3D" id="2.60.40.1400">
    <property type="entry name" value="G protein-activated inward rectifier potassium channel 1"/>
    <property type="match status" value="1"/>
</dbReference>
<evidence type="ECO:0000256" key="12">
    <source>
        <dbReference type="RuleBase" id="RU003822"/>
    </source>
</evidence>
<dbReference type="OrthoDB" id="273257at2759"/>
<evidence type="ECO:0000256" key="9">
    <source>
        <dbReference type="ARBA" id="ARBA00023136"/>
    </source>
</evidence>
<accession>A0A834HVR1</accession>
<organism evidence="16 17">
    <name type="scientific">Rhynchophorus ferrugineus</name>
    <name type="common">Red palm weevil</name>
    <name type="synonym">Curculio ferrugineus</name>
    <dbReference type="NCBI Taxonomy" id="354439"/>
    <lineage>
        <taxon>Eukaryota</taxon>
        <taxon>Metazoa</taxon>
        <taxon>Ecdysozoa</taxon>
        <taxon>Arthropoda</taxon>
        <taxon>Hexapoda</taxon>
        <taxon>Insecta</taxon>
        <taxon>Pterygota</taxon>
        <taxon>Neoptera</taxon>
        <taxon>Endopterygota</taxon>
        <taxon>Coleoptera</taxon>
        <taxon>Polyphaga</taxon>
        <taxon>Cucujiformia</taxon>
        <taxon>Curculionidae</taxon>
        <taxon>Dryophthorinae</taxon>
        <taxon>Rhynchophorus</taxon>
    </lineage>
</organism>
<dbReference type="Proteomes" id="UP000625711">
    <property type="component" value="Unassembled WGS sequence"/>
</dbReference>
<gene>
    <name evidence="16" type="ORF">GWI33_020845</name>
</gene>
<dbReference type="Pfam" id="PF01007">
    <property type="entry name" value="IRK"/>
    <property type="match status" value="1"/>
</dbReference>
<keyword evidence="6 12" id="KW-0630">Potassium</keyword>
<keyword evidence="10 12" id="KW-0407">Ion channel</keyword>
<keyword evidence="17" id="KW-1185">Reference proteome</keyword>
<keyword evidence="4 12" id="KW-0812">Transmembrane</keyword>
<evidence type="ECO:0000256" key="11">
    <source>
        <dbReference type="PIRSR" id="PIRSR005465-1"/>
    </source>
</evidence>
<dbReference type="FunFam" id="1.10.287.70:FF:000019">
    <property type="entry name" value="G protein-activated inward rectifier potassium channel 1"/>
    <property type="match status" value="1"/>
</dbReference>
<evidence type="ECO:0000256" key="2">
    <source>
        <dbReference type="ARBA" id="ARBA00022448"/>
    </source>
</evidence>
<dbReference type="PIRSF" id="PIRSF005465">
    <property type="entry name" value="GIRK_kir"/>
    <property type="match status" value="1"/>
</dbReference>
<evidence type="ECO:0000256" key="3">
    <source>
        <dbReference type="ARBA" id="ARBA00022538"/>
    </source>
</evidence>
<dbReference type="Gene3D" id="1.10.287.70">
    <property type="match status" value="1"/>
</dbReference>
<evidence type="ECO:0000259" key="15">
    <source>
        <dbReference type="Pfam" id="PF17655"/>
    </source>
</evidence>
<feature type="domain" description="Potassium channel inwardly rectifying transmembrane" evidence="14">
    <location>
        <begin position="23"/>
        <end position="169"/>
    </location>
</feature>
<dbReference type="PANTHER" id="PTHR11767:SF113">
    <property type="entry name" value="INWARDLY RECTIFYING POTASSIUM CHANNEL 2, ISOFORM D"/>
    <property type="match status" value="1"/>
</dbReference>
<dbReference type="InterPro" id="IPR040445">
    <property type="entry name" value="Kir_TM"/>
</dbReference>
<feature type="site" description="Role in the control of polyamine-mediated channel gating and in the blocking by intracellular magnesium" evidence="11">
    <location>
        <position position="156"/>
    </location>
</feature>
<evidence type="ECO:0000313" key="17">
    <source>
        <dbReference type="Proteomes" id="UP000625711"/>
    </source>
</evidence>
<dbReference type="SUPFAM" id="SSF81296">
    <property type="entry name" value="E set domains"/>
    <property type="match status" value="1"/>
</dbReference>
<dbReference type="InterPro" id="IPR014756">
    <property type="entry name" value="Ig_E-set"/>
</dbReference>